<proteinExistence type="predicted"/>
<dbReference type="RefSeq" id="WP_161827123.1">
    <property type="nucleotide sequence ID" value="NZ_WVIC01000062.1"/>
</dbReference>
<evidence type="ECO:0000313" key="2">
    <source>
        <dbReference type="Proteomes" id="UP000607397"/>
    </source>
</evidence>
<reference evidence="1" key="1">
    <citation type="submission" date="2019-12" db="EMBL/GenBank/DDBJ databases">
        <title>High-Quality draft genome sequences of three cyanobacteria isolated from the limestone walls of the Old Cathedral of Coimbra.</title>
        <authorList>
            <person name="Tiago I."/>
            <person name="Soares F."/>
            <person name="Portugal A."/>
        </authorList>
    </citation>
    <scope>NUCLEOTIDE SEQUENCE [LARGE SCALE GENOMIC DNA]</scope>
    <source>
        <strain evidence="1">C</strain>
    </source>
</reference>
<evidence type="ECO:0000313" key="1">
    <source>
        <dbReference type="EMBL" id="NCJ08652.1"/>
    </source>
</evidence>
<protein>
    <submittedName>
        <fullName evidence="1">Uncharacterized protein</fullName>
    </submittedName>
</protein>
<dbReference type="Proteomes" id="UP000607397">
    <property type="component" value="Unassembled WGS sequence"/>
</dbReference>
<name>A0A8K2A2G3_9CYAN</name>
<dbReference type="AlphaFoldDB" id="A0A8K2A2G3"/>
<sequence>MQLGSRSLSIQDERLRVLIKELGDECGRVLELIHQLQLSGLQDDQKAEILAELAASTIHLHTHCDDDLQTSLADELERLSDE</sequence>
<comment type="caution">
    <text evidence="1">The sequence shown here is derived from an EMBL/GenBank/DDBJ whole genome shotgun (WGS) entry which is preliminary data.</text>
</comment>
<dbReference type="EMBL" id="WVIC01000062">
    <property type="protein sequence ID" value="NCJ08652.1"/>
    <property type="molecule type" value="Genomic_DNA"/>
</dbReference>
<gene>
    <name evidence="1" type="ORF">GS597_19500</name>
</gene>
<keyword evidence="2" id="KW-1185">Reference proteome</keyword>
<organism evidence="1 2">
    <name type="scientific">Petrachloros mirabilis ULC683</name>
    <dbReference type="NCBI Taxonomy" id="2781853"/>
    <lineage>
        <taxon>Bacteria</taxon>
        <taxon>Bacillati</taxon>
        <taxon>Cyanobacteriota</taxon>
        <taxon>Cyanophyceae</taxon>
        <taxon>Synechococcales</taxon>
        <taxon>Petrachlorosaceae</taxon>
        <taxon>Petrachloros</taxon>
        <taxon>Petrachloros mirabilis</taxon>
    </lineage>
</organism>
<accession>A0A8K2A2G3</accession>